<dbReference type="GO" id="GO:0031047">
    <property type="term" value="P:regulatory ncRNA-mediated gene silencing"/>
    <property type="evidence" value="ECO:0007669"/>
    <property type="project" value="UniProtKB-ARBA"/>
</dbReference>
<feature type="compositionally biased region" description="Gly residues" evidence="4">
    <location>
        <begin position="834"/>
        <end position="848"/>
    </location>
</feature>
<dbReference type="Pfam" id="PF12066">
    <property type="entry name" value="SERRATE_Ars2_N"/>
    <property type="match status" value="1"/>
</dbReference>
<comment type="similarity">
    <text evidence="2">Belongs to the ARS2 family.</text>
</comment>
<name>A0AAN6MUL1_9PEZI</name>
<dbReference type="GO" id="GO:0016070">
    <property type="term" value="P:RNA metabolic process"/>
    <property type="evidence" value="ECO:0007669"/>
    <property type="project" value="UniProtKB-ARBA"/>
</dbReference>
<dbReference type="Pfam" id="PF04959">
    <property type="entry name" value="ARS2"/>
    <property type="match status" value="1"/>
</dbReference>
<reference evidence="6" key="2">
    <citation type="submission" date="2023-05" db="EMBL/GenBank/DDBJ databases">
        <authorList>
            <consortium name="Lawrence Berkeley National Laboratory"/>
            <person name="Steindorff A."/>
            <person name="Hensen N."/>
            <person name="Bonometti L."/>
            <person name="Westerberg I."/>
            <person name="Brannstrom I.O."/>
            <person name="Guillou S."/>
            <person name="Cros-Aarteil S."/>
            <person name="Calhoun S."/>
            <person name="Haridas S."/>
            <person name="Kuo A."/>
            <person name="Mondo S."/>
            <person name="Pangilinan J."/>
            <person name="Riley R."/>
            <person name="Labutti K."/>
            <person name="Andreopoulos B."/>
            <person name="Lipzen A."/>
            <person name="Chen C."/>
            <person name="Yanf M."/>
            <person name="Daum C."/>
            <person name="Ng V."/>
            <person name="Clum A."/>
            <person name="Ohm R."/>
            <person name="Martin F."/>
            <person name="Silar P."/>
            <person name="Natvig D."/>
            <person name="Lalanne C."/>
            <person name="Gautier V."/>
            <person name="Ament-Velasquez S.L."/>
            <person name="Kruys A."/>
            <person name="Hutchinson M.I."/>
            <person name="Powell A.J."/>
            <person name="Barry K."/>
            <person name="Miller A.N."/>
            <person name="Grigoriev I.V."/>
            <person name="Debuchy R."/>
            <person name="Gladieux P."/>
            <person name="Thoren M.H."/>
            <person name="Johannesson H."/>
        </authorList>
    </citation>
    <scope>NUCLEOTIDE SEQUENCE</scope>
    <source>
        <strain evidence="6">CBS 103.79</strain>
    </source>
</reference>
<evidence type="ECO:0000259" key="5">
    <source>
        <dbReference type="PROSITE" id="PS00028"/>
    </source>
</evidence>
<feature type="compositionally biased region" description="Basic and acidic residues" evidence="4">
    <location>
        <begin position="1"/>
        <end position="41"/>
    </location>
</feature>
<dbReference type="SMART" id="SM01173">
    <property type="entry name" value="DUF4187"/>
    <property type="match status" value="1"/>
</dbReference>
<evidence type="ECO:0000256" key="4">
    <source>
        <dbReference type="SAM" id="MobiDB-lite"/>
    </source>
</evidence>
<organism evidence="6 7">
    <name type="scientific">Staphylotrichum tortipilum</name>
    <dbReference type="NCBI Taxonomy" id="2831512"/>
    <lineage>
        <taxon>Eukaryota</taxon>
        <taxon>Fungi</taxon>
        <taxon>Dikarya</taxon>
        <taxon>Ascomycota</taxon>
        <taxon>Pezizomycotina</taxon>
        <taxon>Sordariomycetes</taxon>
        <taxon>Sordariomycetidae</taxon>
        <taxon>Sordariales</taxon>
        <taxon>Chaetomiaceae</taxon>
        <taxon>Staphylotrichum</taxon>
    </lineage>
</organism>
<feature type="region of interest" description="Disordered" evidence="4">
    <location>
        <begin position="131"/>
        <end position="160"/>
    </location>
</feature>
<evidence type="ECO:0000256" key="1">
    <source>
        <dbReference type="ARBA" id="ARBA00004123"/>
    </source>
</evidence>
<dbReference type="GO" id="GO:0016604">
    <property type="term" value="C:nuclear body"/>
    <property type="evidence" value="ECO:0007669"/>
    <property type="project" value="TreeGrafter"/>
</dbReference>
<feature type="region of interest" description="Disordered" evidence="4">
    <location>
        <begin position="861"/>
        <end position="903"/>
    </location>
</feature>
<feature type="region of interest" description="Disordered" evidence="4">
    <location>
        <begin position="547"/>
        <end position="603"/>
    </location>
</feature>
<feature type="region of interest" description="Disordered" evidence="4">
    <location>
        <begin position="457"/>
        <end position="502"/>
    </location>
</feature>
<feature type="compositionally biased region" description="Acidic residues" evidence="4">
    <location>
        <begin position="476"/>
        <end position="502"/>
    </location>
</feature>
<dbReference type="InterPro" id="IPR039727">
    <property type="entry name" value="SE/Ars2"/>
</dbReference>
<gene>
    <name evidence="6" type="ORF">C8A05DRAFT_29321</name>
</gene>
<feature type="compositionally biased region" description="Gly residues" evidence="4">
    <location>
        <begin position="799"/>
        <end position="818"/>
    </location>
</feature>
<dbReference type="Pfam" id="PF13821">
    <property type="entry name" value="DUF4187"/>
    <property type="match status" value="1"/>
</dbReference>
<evidence type="ECO:0000256" key="2">
    <source>
        <dbReference type="ARBA" id="ARBA00005407"/>
    </source>
</evidence>
<feature type="compositionally biased region" description="Polar residues" evidence="4">
    <location>
        <begin position="716"/>
        <end position="738"/>
    </location>
</feature>
<keyword evidence="7" id="KW-1185">Reference proteome</keyword>
<keyword evidence="3" id="KW-0539">Nucleus</keyword>
<reference evidence="6" key="1">
    <citation type="journal article" date="2023" name="Mol. Phylogenet. Evol.">
        <title>Genome-scale phylogeny and comparative genomics of the fungal order Sordariales.</title>
        <authorList>
            <person name="Hensen N."/>
            <person name="Bonometti L."/>
            <person name="Westerberg I."/>
            <person name="Brannstrom I.O."/>
            <person name="Guillou S."/>
            <person name="Cros-Aarteil S."/>
            <person name="Calhoun S."/>
            <person name="Haridas S."/>
            <person name="Kuo A."/>
            <person name="Mondo S."/>
            <person name="Pangilinan J."/>
            <person name="Riley R."/>
            <person name="LaButti K."/>
            <person name="Andreopoulos B."/>
            <person name="Lipzen A."/>
            <person name="Chen C."/>
            <person name="Yan M."/>
            <person name="Daum C."/>
            <person name="Ng V."/>
            <person name="Clum A."/>
            <person name="Steindorff A."/>
            <person name="Ohm R.A."/>
            <person name="Martin F."/>
            <person name="Silar P."/>
            <person name="Natvig D.O."/>
            <person name="Lalanne C."/>
            <person name="Gautier V."/>
            <person name="Ament-Velasquez S.L."/>
            <person name="Kruys A."/>
            <person name="Hutchinson M.I."/>
            <person name="Powell A.J."/>
            <person name="Barry K."/>
            <person name="Miller A.N."/>
            <person name="Grigoriev I.V."/>
            <person name="Debuchy R."/>
            <person name="Gladieux P."/>
            <person name="Hiltunen Thoren M."/>
            <person name="Johannesson H."/>
        </authorList>
    </citation>
    <scope>NUCLEOTIDE SEQUENCE</scope>
    <source>
        <strain evidence="6">CBS 103.79</strain>
    </source>
</reference>
<feature type="compositionally biased region" description="Low complexity" evidence="4">
    <location>
        <begin position="560"/>
        <end position="571"/>
    </location>
</feature>
<dbReference type="InterPro" id="IPR021933">
    <property type="entry name" value="SERRATE/Ars2_N"/>
</dbReference>
<feature type="region of interest" description="Disordered" evidence="4">
    <location>
        <begin position="234"/>
        <end position="257"/>
    </location>
</feature>
<dbReference type="PROSITE" id="PS00028">
    <property type="entry name" value="ZINC_FINGER_C2H2_1"/>
    <property type="match status" value="1"/>
</dbReference>
<evidence type="ECO:0000256" key="3">
    <source>
        <dbReference type="ARBA" id="ARBA00023242"/>
    </source>
</evidence>
<accession>A0AAN6MUL1</accession>
<dbReference type="PANTHER" id="PTHR13165:SF0">
    <property type="entry name" value="SERRATE RNA EFFECTOR MOLECULE HOMOLOG"/>
    <property type="match status" value="1"/>
</dbReference>
<feature type="compositionally biased region" description="Acidic residues" evidence="4">
    <location>
        <begin position="585"/>
        <end position="594"/>
    </location>
</feature>
<evidence type="ECO:0000313" key="7">
    <source>
        <dbReference type="Proteomes" id="UP001303889"/>
    </source>
</evidence>
<dbReference type="InterPro" id="IPR007042">
    <property type="entry name" value="SERRATE/Ars2_C"/>
</dbReference>
<sequence length="903" mass="100470">MDSYFRDSARSPGDRWSSRDETRIKDERGDSFYRGGRSPDRSRRRSRSPVAVDRYEPRARGRDEYAGTRDRDDRGRRSPHLNIDRYVPGQDSAPPPALNNLLPDPLKLSYQVGFSWFGEWWRTNERIKEEKERLKSGGRRREPERPRGPREVQEERENEKAKIQAAYDKYKVDLQAKMAQAFVKQHKDGQWFRERYVPEVRDPFRQQLNELRHGAYARWEQDLASGSFDELTLEGIPKSESNGAGGLAEKEEGEATTNEVLGVGDLVPATSAEIRDESLDQPTLLIKTIAPSVSRQNLEAFCKEHLGEGEGGFKWLSLSDPNPSKRYHRIGWIMLHPAPEAPAMEVDEDTNEEACESKPTPVSTADRALEAINGKTVKDELRGDFTCHVGVHNPPSHPRKKALWDLFSSPDRIRKDLQLATDLVAKFEGDAGSDFHAALLIEEHVYKLRDEGKIQPAAPTSPVKKAKRARTVGVDMDVEREDGEEEAAEEGEEDEDEGMVDDEVDDMDLLVAKKRLDLTIEYLRRVFNFCFFCVFESDSIHELTRKCPGGHLRRPRSTLSSAAKAVAEASANGDPFPSKKRKDADDVEEGEAPEEDRKFRATSKAEQQLQRAYNWVRTFEDKINQILHPETADLRKLGGKPIDDAVNDELTKYVKREDEHKYRCKVPECTKLFKEDHFWRKHIEKRHAEWLENLKEEFKLINDYVIDPSHIAPSRTDANSNGHFPQANGQQPTGTPRGFNLQNYAMNSMLNFPNFPMPMFPPGMMAGGHAGGAGPIPMGAAATAGWHAPGGAAGDDRSGGPGPIRRGGGMMGAGGGGRFQSRSGPYDRRPGNPRYGGGDMGGGGMGGGVGMGGGRGRVGPANRWGDGAGGAAVGPREAVQGRTIKSYEDLDQVSGGGGGELNY</sequence>
<comment type="subcellular location">
    <subcellularLocation>
        <location evidence="1">Nucleus</location>
    </subcellularLocation>
</comment>
<dbReference type="InterPro" id="IPR025239">
    <property type="entry name" value="DUF4187"/>
</dbReference>
<feature type="region of interest" description="Disordered" evidence="4">
    <location>
        <begin position="1"/>
        <end position="98"/>
    </location>
</feature>
<dbReference type="PANTHER" id="PTHR13165">
    <property type="entry name" value="ARSENITE-RESISTANCE PROTEIN 2"/>
    <property type="match status" value="1"/>
</dbReference>
<dbReference type="EMBL" id="MU855319">
    <property type="protein sequence ID" value="KAK3906776.1"/>
    <property type="molecule type" value="Genomic_DNA"/>
</dbReference>
<comment type="caution">
    <text evidence="6">The sequence shown here is derived from an EMBL/GenBank/DDBJ whole genome shotgun (WGS) entry which is preliminary data.</text>
</comment>
<dbReference type="InterPro" id="IPR013087">
    <property type="entry name" value="Znf_C2H2_type"/>
</dbReference>
<feature type="compositionally biased region" description="Gly residues" evidence="4">
    <location>
        <begin position="894"/>
        <end position="903"/>
    </location>
</feature>
<feature type="region of interest" description="Disordered" evidence="4">
    <location>
        <begin position="712"/>
        <end position="738"/>
    </location>
</feature>
<feature type="region of interest" description="Disordered" evidence="4">
    <location>
        <begin position="787"/>
        <end position="848"/>
    </location>
</feature>
<dbReference type="AlphaFoldDB" id="A0AAN6MUL1"/>
<proteinExistence type="inferred from homology"/>
<protein>
    <submittedName>
        <fullName evidence="6">Serrate RNA effector molecule</fullName>
    </submittedName>
</protein>
<dbReference type="Proteomes" id="UP001303889">
    <property type="component" value="Unassembled WGS sequence"/>
</dbReference>
<evidence type="ECO:0000313" key="6">
    <source>
        <dbReference type="EMBL" id="KAK3906776.1"/>
    </source>
</evidence>
<feature type="domain" description="C2H2-type" evidence="5">
    <location>
        <begin position="664"/>
        <end position="687"/>
    </location>
</feature>
<feature type="compositionally biased region" description="Basic and acidic residues" evidence="4">
    <location>
        <begin position="53"/>
        <end position="76"/>
    </location>
</feature>